<accession>A0A8J2YIV8</accession>
<reference evidence="8" key="2">
    <citation type="submission" date="2020-09" db="EMBL/GenBank/DDBJ databases">
        <authorList>
            <person name="Sun Q."/>
            <person name="Zhou Y."/>
        </authorList>
    </citation>
    <scope>NUCLEOTIDE SEQUENCE</scope>
    <source>
        <strain evidence="8">CGMCC 1.15371</strain>
    </source>
</reference>
<comment type="caution">
    <text evidence="8">The sequence shown here is derived from an EMBL/GenBank/DDBJ whole genome shotgun (WGS) entry which is preliminary data.</text>
</comment>
<dbReference type="RefSeq" id="WP_188694895.1">
    <property type="nucleotide sequence ID" value="NZ_BMIR01000012.1"/>
</dbReference>
<dbReference type="CDD" id="cd07382">
    <property type="entry name" value="MPP_DR1281"/>
    <property type="match status" value="1"/>
</dbReference>
<comment type="cofactor">
    <cofactor evidence="1">
        <name>Fe(3+)</name>
        <dbReference type="ChEBI" id="CHEBI:29034"/>
    </cofactor>
</comment>
<evidence type="ECO:0000256" key="7">
    <source>
        <dbReference type="PIRSR" id="PIRSR004789-51"/>
    </source>
</evidence>
<gene>
    <name evidence="8" type="ORF">GCM10011391_25970</name>
</gene>
<feature type="binding site" evidence="7">
    <location>
        <position position="40"/>
    </location>
    <ligand>
        <name>Fe cation</name>
        <dbReference type="ChEBI" id="CHEBI:24875"/>
        <label>1</label>
    </ligand>
</feature>
<dbReference type="EMBL" id="BMIR01000012">
    <property type="protein sequence ID" value="GGE45982.1"/>
    <property type="molecule type" value="Genomic_DNA"/>
</dbReference>
<dbReference type="GO" id="GO:0004113">
    <property type="term" value="F:2',3'-cyclic-nucleotide 3'-phosphodiesterase activity"/>
    <property type="evidence" value="ECO:0007669"/>
    <property type="project" value="TreeGrafter"/>
</dbReference>
<organism evidence="8 9">
    <name type="scientific">Pullulanibacillus camelliae</name>
    <dbReference type="NCBI Taxonomy" id="1707096"/>
    <lineage>
        <taxon>Bacteria</taxon>
        <taxon>Bacillati</taxon>
        <taxon>Bacillota</taxon>
        <taxon>Bacilli</taxon>
        <taxon>Bacillales</taxon>
        <taxon>Sporolactobacillaceae</taxon>
        <taxon>Pullulanibacillus</taxon>
    </lineage>
</organism>
<keyword evidence="9" id="KW-1185">Reference proteome</keyword>
<proteinExistence type="inferred from homology"/>
<feature type="binding site" evidence="7">
    <location>
        <position position="39"/>
    </location>
    <ligand>
        <name>Fe cation</name>
        <dbReference type="ChEBI" id="CHEBI:24875"/>
        <label>1</label>
    </ligand>
</feature>
<keyword evidence="4" id="KW-0408">Iron</keyword>
<dbReference type="Pfam" id="PF13277">
    <property type="entry name" value="YmdB"/>
    <property type="match status" value="1"/>
</dbReference>
<feature type="active site" description="Proton donor" evidence="6">
    <location>
        <position position="68"/>
    </location>
</feature>
<feature type="binding site" evidence="7">
    <location>
        <position position="39"/>
    </location>
    <ligand>
        <name>Fe cation</name>
        <dbReference type="ChEBI" id="CHEBI:24875"/>
        <label>2</label>
    </ligand>
</feature>
<keyword evidence="2 7" id="KW-0479">Metal-binding</keyword>
<feature type="binding site" evidence="7">
    <location>
        <position position="67"/>
    </location>
    <ligand>
        <name>Fe cation</name>
        <dbReference type="ChEBI" id="CHEBI:24875"/>
        <label>2</label>
    </ligand>
</feature>
<dbReference type="GO" id="GO:0046872">
    <property type="term" value="F:metal ion binding"/>
    <property type="evidence" value="ECO:0007669"/>
    <property type="project" value="UniProtKB-KW"/>
</dbReference>
<dbReference type="Proteomes" id="UP000628775">
    <property type="component" value="Unassembled WGS sequence"/>
</dbReference>
<dbReference type="AlphaFoldDB" id="A0A8J2YIV8"/>
<evidence type="ECO:0000256" key="4">
    <source>
        <dbReference type="ARBA" id="ARBA00023004"/>
    </source>
</evidence>
<dbReference type="PANTHER" id="PTHR36303:SF1">
    <property type="entry name" value="2',3'-CYCLIC-NUCLEOTIDE 2'-PHOSPHODIESTERASE"/>
    <property type="match status" value="1"/>
</dbReference>
<dbReference type="PIRSF" id="PIRSF004789">
    <property type="entry name" value="DR1281"/>
    <property type="match status" value="1"/>
</dbReference>
<evidence type="ECO:0000256" key="1">
    <source>
        <dbReference type="ARBA" id="ARBA00001965"/>
    </source>
</evidence>
<comment type="similarity">
    <text evidence="5">Belongs to the YmdB-like family.</text>
</comment>
<evidence type="ECO:0000313" key="8">
    <source>
        <dbReference type="EMBL" id="GGE45982.1"/>
    </source>
</evidence>
<feature type="binding site" evidence="7">
    <location>
        <position position="150"/>
    </location>
    <ligand>
        <name>Fe cation</name>
        <dbReference type="ChEBI" id="CHEBI:24875"/>
        <label>2</label>
    </ligand>
</feature>
<dbReference type="FunFam" id="3.60.21.10:FF:000016">
    <property type="entry name" value="Putative metallophosphoesterase"/>
    <property type="match status" value="1"/>
</dbReference>
<evidence type="ECO:0000256" key="5">
    <source>
        <dbReference type="ARBA" id="ARBA00061401"/>
    </source>
</evidence>
<dbReference type="InterPro" id="IPR029052">
    <property type="entry name" value="Metallo-depent_PP-like"/>
</dbReference>
<evidence type="ECO:0000313" key="9">
    <source>
        <dbReference type="Proteomes" id="UP000628775"/>
    </source>
</evidence>
<feature type="binding site" evidence="7">
    <location>
        <position position="8"/>
    </location>
    <ligand>
        <name>Fe cation</name>
        <dbReference type="ChEBI" id="CHEBI:24875"/>
        <label>1</label>
    </ligand>
</feature>
<dbReference type="NCBIfam" id="TIGR00282">
    <property type="entry name" value="TIGR00282 family metallophosphoesterase"/>
    <property type="match status" value="1"/>
</dbReference>
<reference evidence="8" key="1">
    <citation type="journal article" date="2014" name="Int. J. Syst. Evol. Microbiol.">
        <title>Complete genome sequence of Corynebacterium casei LMG S-19264T (=DSM 44701T), isolated from a smear-ripened cheese.</title>
        <authorList>
            <consortium name="US DOE Joint Genome Institute (JGI-PGF)"/>
            <person name="Walter F."/>
            <person name="Albersmeier A."/>
            <person name="Kalinowski J."/>
            <person name="Ruckert C."/>
        </authorList>
    </citation>
    <scope>NUCLEOTIDE SEQUENCE</scope>
    <source>
        <strain evidence="8">CGMCC 1.15371</strain>
    </source>
</reference>
<evidence type="ECO:0000256" key="6">
    <source>
        <dbReference type="PIRSR" id="PIRSR004789-50"/>
    </source>
</evidence>
<feature type="binding site" evidence="7">
    <location>
        <position position="175"/>
    </location>
    <ligand>
        <name>Fe cation</name>
        <dbReference type="ChEBI" id="CHEBI:24875"/>
        <label>2</label>
    </ligand>
</feature>
<dbReference type="InterPro" id="IPR005235">
    <property type="entry name" value="YmdB-like"/>
</dbReference>
<feature type="binding site" evidence="7">
    <location>
        <position position="177"/>
    </location>
    <ligand>
        <name>Fe cation</name>
        <dbReference type="ChEBI" id="CHEBI:24875"/>
        <label>1</label>
    </ligand>
</feature>
<evidence type="ECO:0000256" key="3">
    <source>
        <dbReference type="ARBA" id="ARBA00022801"/>
    </source>
</evidence>
<name>A0A8J2YIV8_9BACL</name>
<keyword evidence="3" id="KW-0378">Hydrolase</keyword>
<protein>
    <submittedName>
        <fullName evidence="8">Metallophosphoesterase</fullName>
    </submittedName>
</protein>
<evidence type="ECO:0000256" key="2">
    <source>
        <dbReference type="ARBA" id="ARBA00022723"/>
    </source>
</evidence>
<dbReference type="SUPFAM" id="SSF56300">
    <property type="entry name" value="Metallo-dependent phosphatases"/>
    <property type="match status" value="1"/>
</dbReference>
<dbReference type="PANTHER" id="PTHR36303">
    <property type="entry name" value="2',3'-CYCLIC-NUCLEOTIDE 2'-PHOSPHODIESTERASE"/>
    <property type="match status" value="1"/>
</dbReference>
<dbReference type="Gene3D" id="3.60.21.10">
    <property type="match status" value="1"/>
</dbReference>
<sequence length="264" mass="29235">MRVLFVGDVYGKTGRQMIDEYLPRLKSAYKPNVTIINGENSAHGKGITETIYKQLMRAGADAITMGNHTWDNKEIFEFIDRADHMVRPANYPKGTPGQGLIFLNRNGVEIAIINLQGRVFLPAIDCPFAAADELIKKARAKTSLIFVDFHAETTSEKLAMGWYLDGRVSAVVGTHTHVPTADERILEQGTAYLTDVGMTGPYNGIIGVQRDAVIHRFKTSMPVRFESETGPGQLCAVVIDIDKATGKATAIKRHFINPDHPFYE</sequence>